<dbReference type="Pfam" id="PF05795">
    <property type="entry name" value="Plasmodium_Vir"/>
    <property type="match status" value="1"/>
</dbReference>
<feature type="compositionally biased region" description="Basic and acidic residues" evidence="1">
    <location>
        <begin position="249"/>
        <end position="261"/>
    </location>
</feature>
<keyword evidence="3" id="KW-1185">Reference proteome</keyword>
<feature type="compositionally biased region" description="Polar residues" evidence="1">
    <location>
        <begin position="263"/>
        <end position="274"/>
    </location>
</feature>
<sequence>MPLEIQTIYNAAYSNCIYKDKLDSYKNASELENKDSCSKFTYSHLIPEDNEKNICKAAISFLNHLKKHEVFTYGDIAYRDNGCKYLFYWLYNHVPKNVQTIENVLNMYKDLYRIYTQHHDNLNTFDKYINEMNEHTSDKLVRLTDLYNELDKFFTENENKKEVCTGNFISLYNNYVDECRNGYDDHFSINIDDKCDYYKIIEEKKALYEYFEKECPPPKNNCPDFYNKYMPYNPDNVLSKLPCHEQIARERADAEASERRSPMQHTSGSEQDNVVGTLGPDVLGLGTRSETEVTSDTSPIGTKVGQSILGITPVLLTASALYRYTPIGSWIRNLGKNSTNSISGVDGEMEGFLGDTQESGDILLGETSNYISYQPM</sequence>
<dbReference type="Proteomes" id="UP000078555">
    <property type="component" value="Unassembled WGS sequence"/>
</dbReference>
<evidence type="ECO:0000313" key="3">
    <source>
        <dbReference type="Proteomes" id="UP000078555"/>
    </source>
</evidence>
<dbReference type="EMBL" id="FLRD01001028">
    <property type="protein sequence ID" value="SBT56217.1"/>
    <property type="molecule type" value="Genomic_DNA"/>
</dbReference>
<dbReference type="AlphaFoldDB" id="A0A1A9AJ40"/>
<gene>
    <name evidence="2" type="ORF">POVWA1_075040</name>
</gene>
<evidence type="ECO:0000313" key="2">
    <source>
        <dbReference type="EMBL" id="SBT56217.1"/>
    </source>
</evidence>
<protein>
    <submittedName>
        <fullName evidence="2">PIR Superfamily Protein</fullName>
    </submittedName>
</protein>
<feature type="region of interest" description="Disordered" evidence="1">
    <location>
        <begin position="249"/>
        <end position="275"/>
    </location>
</feature>
<proteinExistence type="predicted"/>
<name>A0A1A9AJ40_PLAOA</name>
<dbReference type="InterPro" id="IPR008780">
    <property type="entry name" value="Plasmodium_Vir"/>
</dbReference>
<reference evidence="3" key="1">
    <citation type="submission" date="2016-05" db="EMBL/GenBank/DDBJ databases">
        <authorList>
            <person name="Naeem Raeece"/>
        </authorList>
    </citation>
    <scope>NUCLEOTIDE SEQUENCE [LARGE SCALE GENOMIC DNA]</scope>
</reference>
<organism evidence="2 3">
    <name type="scientific">Plasmodium ovale wallikeri</name>
    <dbReference type="NCBI Taxonomy" id="864142"/>
    <lineage>
        <taxon>Eukaryota</taxon>
        <taxon>Sar</taxon>
        <taxon>Alveolata</taxon>
        <taxon>Apicomplexa</taxon>
        <taxon>Aconoidasida</taxon>
        <taxon>Haemosporida</taxon>
        <taxon>Plasmodiidae</taxon>
        <taxon>Plasmodium</taxon>
        <taxon>Plasmodium (Plasmodium)</taxon>
    </lineage>
</organism>
<evidence type="ECO:0000256" key="1">
    <source>
        <dbReference type="SAM" id="MobiDB-lite"/>
    </source>
</evidence>
<accession>A0A1A9AJ40</accession>